<keyword evidence="1" id="KW-1133">Transmembrane helix</keyword>
<keyword evidence="1" id="KW-0472">Membrane</keyword>
<protein>
    <submittedName>
        <fullName evidence="2">Uncharacterized protein</fullName>
    </submittedName>
</protein>
<dbReference type="Proteomes" id="UP001146120">
    <property type="component" value="Unassembled WGS sequence"/>
</dbReference>
<keyword evidence="1" id="KW-0812">Transmembrane</keyword>
<name>A0AAV2YJT2_9STRA</name>
<feature type="transmembrane region" description="Helical" evidence="1">
    <location>
        <begin position="40"/>
        <end position="60"/>
    </location>
</feature>
<evidence type="ECO:0000313" key="2">
    <source>
        <dbReference type="EMBL" id="DAZ93597.1"/>
    </source>
</evidence>
<organism evidence="2 3">
    <name type="scientific">Lagenidium giganteum</name>
    <dbReference type="NCBI Taxonomy" id="4803"/>
    <lineage>
        <taxon>Eukaryota</taxon>
        <taxon>Sar</taxon>
        <taxon>Stramenopiles</taxon>
        <taxon>Oomycota</taxon>
        <taxon>Peronosporomycetes</taxon>
        <taxon>Pythiales</taxon>
        <taxon>Pythiaceae</taxon>
    </lineage>
</organism>
<evidence type="ECO:0000256" key="1">
    <source>
        <dbReference type="SAM" id="Phobius"/>
    </source>
</evidence>
<keyword evidence="3" id="KW-1185">Reference proteome</keyword>
<reference evidence="2" key="2">
    <citation type="journal article" date="2023" name="Microbiol Resour">
        <title>Decontamination and Annotation of the Draft Genome Sequence of the Oomycete Lagenidium giganteum ARSEF 373.</title>
        <authorList>
            <person name="Morgan W.R."/>
            <person name="Tartar A."/>
        </authorList>
    </citation>
    <scope>NUCLEOTIDE SEQUENCE</scope>
    <source>
        <strain evidence="2">ARSEF 373</strain>
    </source>
</reference>
<sequence>MVQDVIKFIVLYGVFQIGFSGSFYLLFLHEQSRYNSYGEAFLATFLMLFGALIRICSCVLKVQRQSWQMFWCCCIWWVPW</sequence>
<reference evidence="2" key="1">
    <citation type="submission" date="2022-11" db="EMBL/GenBank/DDBJ databases">
        <authorList>
            <person name="Morgan W.R."/>
            <person name="Tartar A."/>
        </authorList>
    </citation>
    <scope>NUCLEOTIDE SEQUENCE</scope>
    <source>
        <strain evidence="2">ARSEF 373</strain>
    </source>
</reference>
<dbReference type="AlphaFoldDB" id="A0AAV2YJT2"/>
<gene>
    <name evidence="2" type="ORF">N0F65_011781</name>
</gene>
<proteinExistence type="predicted"/>
<accession>A0AAV2YJT2</accession>
<evidence type="ECO:0000313" key="3">
    <source>
        <dbReference type="Proteomes" id="UP001146120"/>
    </source>
</evidence>
<comment type="caution">
    <text evidence="2">The sequence shown here is derived from an EMBL/GenBank/DDBJ whole genome shotgun (WGS) entry which is preliminary data.</text>
</comment>
<feature type="transmembrane region" description="Helical" evidence="1">
    <location>
        <begin position="9"/>
        <end position="28"/>
    </location>
</feature>
<dbReference type="EMBL" id="DAKRPA010000305">
    <property type="protein sequence ID" value="DAZ93597.1"/>
    <property type="molecule type" value="Genomic_DNA"/>
</dbReference>